<dbReference type="EMBL" id="JSYN01000021">
    <property type="protein sequence ID" value="KIA92267.1"/>
    <property type="molecule type" value="Genomic_DNA"/>
</dbReference>
<organism evidence="1 2">
    <name type="scientific">Pedobacter kyungheensis</name>
    <dbReference type="NCBI Taxonomy" id="1069985"/>
    <lineage>
        <taxon>Bacteria</taxon>
        <taxon>Pseudomonadati</taxon>
        <taxon>Bacteroidota</taxon>
        <taxon>Sphingobacteriia</taxon>
        <taxon>Sphingobacteriales</taxon>
        <taxon>Sphingobacteriaceae</taxon>
        <taxon>Pedobacter</taxon>
    </lineage>
</organism>
<sequence length="101" mass="11873">MPMLLEDISLFCEDFKANKQHYRKGWDSGFMSFDYWQNLAGETAGILKRHKVNMLRSSRVFSDQLYFTYTSLFVTNRIVKYAAKGSQNEKFKQAVNLLFNP</sequence>
<name>A0A0C1FH04_9SPHI</name>
<evidence type="ECO:0000313" key="1">
    <source>
        <dbReference type="EMBL" id="KIA92267.1"/>
    </source>
</evidence>
<evidence type="ECO:0000313" key="2">
    <source>
        <dbReference type="Proteomes" id="UP000031246"/>
    </source>
</evidence>
<keyword evidence="2" id="KW-1185">Reference proteome</keyword>
<dbReference type="Proteomes" id="UP000031246">
    <property type="component" value="Unassembled WGS sequence"/>
</dbReference>
<proteinExistence type="predicted"/>
<comment type="caution">
    <text evidence="1">The sequence shown here is derived from an EMBL/GenBank/DDBJ whole genome shotgun (WGS) entry which is preliminary data.</text>
</comment>
<dbReference type="AlphaFoldDB" id="A0A0C1FH04"/>
<gene>
    <name evidence="1" type="ORF">OC25_17700</name>
</gene>
<reference evidence="1 2" key="1">
    <citation type="submission" date="2014-10" db="EMBL/GenBank/DDBJ databases">
        <title>Pedobacter Kyungheensis.</title>
        <authorList>
            <person name="Anderson B.M."/>
            <person name="Newman J.D."/>
        </authorList>
    </citation>
    <scope>NUCLEOTIDE SEQUENCE [LARGE SCALE GENOMIC DNA]</scope>
    <source>
        <strain evidence="1 2">KACC 16221</strain>
    </source>
</reference>
<accession>A0A0C1FH04</accession>
<protein>
    <submittedName>
        <fullName evidence="1">Uncharacterized protein</fullName>
    </submittedName>
</protein>